<sequence>MAAILASSAALATPLTTSRRAGLRSALPAAACRVQRPTQRRSCVVRAAAQPEETPGLVADLARNAEKVFARYDFLSAGMGAIIVTGFCAARGQDVGTALWITAAATIVALLVNDMLPEDL</sequence>
<evidence type="ECO:0000313" key="2">
    <source>
        <dbReference type="Proteomes" id="UP001055712"/>
    </source>
</evidence>
<organism evidence="1 2">
    <name type="scientific">Chlorella vulgaris</name>
    <name type="common">Green alga</name>
    <dbReference type="NCBI Taxonomy" id="3077"/>
    <lineage>
        <taxon>Eukaryota</taxon>
        <taxon>Viridiplantae</taxon>
        <taxon>Chlorophyta</taxon>
        <taxon>core chlorophytes</taxon>
        <taxon>Trebouxiophyceae</taxon>
        <taxon>Chlorellales</taxon>
        <taxon>Chlorellaceae</taxon>
        <taxon>Chlorella clade</taxon>
        <taxon>Chlorella</taxon>
    </lineage>
</organism>
<accession>A0A9D4THU9</accession>
<reference evidence="1" key="2">
    <citation type="submission" date="2020-11" db="EMBL/GenBank/DDBJ databases">
        <authorList>
            <person name="Cecchin M."/>
            <person name="Marcolungo L."/>
            <person name="Rossato M."/>
            <person name="Girolomoni L."/>
            <person name="Cosentino E."/>
            <person name="Cuine S."/>
            <person name="Li-Beisson Y."/>
            <person name="Delledonne M."/>
            <person name="Ballottari M."/>
        </authorList>
    </citation>
    <scope>NUCLEOTIDE SEQUENCE</scope>
    <source>
        <strain evidence="1">211/11P</strain>
        <tissue evidence="1">Whole cell</tissue>
    </source>
</reference>
<dbReference type="EMBL" id="SIDB01000011">
    <property type="protein sequence ID" value="KAI3425905.1"/>
    <property type="molecule type" value="Genomic_DNA"/>
</dbReference>
<name>A0A9D4THU9_CHLVU</name>
<proteinExistence type="predicted"/>
<reference evidence="1" key="1">
    <citation type="journal article" date="2019" name="Plant J.">
        <title>Chlorella vulgaris genome assembly and annotation reveals the molecular basis for metabolic acclimation to high light conditions.</title>
        <authorList>
            <person name="Cecchin M."/>
            <person name="Marcolungo L."/>
            <person name="Rossato M."/>
            <person name="Girolomoni L."/>
            <person name="Cosentino E."/>
            <person name="Cuine S."/>
            <person name="Li-Beisson Y."/>
            <person name="Delledonne M."/>
            <person name="Ballottari M."/>
        </authorList>
    </citation>
    <scope>NUCLEOTIDE SEQUENCE</scope>
    <source>
        <strain evidence="1">211/11P</strain>
    </source>
</reference>
<dbReference type="OrthoDB" id="511048at2759"/>
<keyword evidence="2" id="KW-1185">Reference proteome</keyword>
<protein>
    <submittedName>
        <fullName evidence="1">Uncharacterized protein</fullName>
    </submittedName>
</protein>
<dbReference type="Proteomes" id="UP001055712">
    <property type="component" value="Unassembled WGS sequence"/>
</dbReference>
<gene>
    <name evidence="1" type="ORF">D9Q98_007877</name>
</gene>
<comment type="caution">
    <text evidence="1">The sequence shown here is derived from an EMBL/GenBank/DDBJ whole genome shotgun (WGS) entry which is preliminary data.</text>
</comment>
<dbReference type="AlphaFoldDB" id="A0A9D4THU9"/>
<evidence type="ECO:0000313" key="1">
    <source>
        <dbReference type="EMBL" id="KAI3425905.1"/>
    </source>
</evidence>